<dbReference type="Proteomes" id="UP000824469">
    <property type="component" value="Unassembled WGS sequence"/>
</dbReference>
<dbReference type="InterPro" id="IPR005303">
    <property type="entry name" value="MOCOS_middle"/>
</dbReference>
<dbReference type="Pfam" id="PF03476">
    <property type="entry name" value="MOSC_N"/>
    <property type="match status" value="1"/>
</dbReference>
<dbReference type="AlphaFoldDB" id="A0AA38G3X0"/>
<dbReference type="PANTHER" id="PTHR14237">
    <property type="entry name" value="MOLYBDOPTERIN COFACTOR SULFURASE MOSC"/>
    <property type="match status" value="1"/>
</dbReference>
<gene>
    <name evidence="2" type="ORF">KI387_024273</name>
</gene>
<reference evidence="2 3" key="1">
    <citation type="journal article" date="2021" name="Nat. Plants">
        <title>The Taxus genome provides insights into paclitaxel biosynthesis.</title>
        <authorList>
            <person name="Xiong X."/>
            <person name="Gou J."/>
            <person name="Liao Q."/>
            <person name="Li Y."/>
            <person name="Zhou Q."/>
            <person name="Bi G."/>
            <person name="Li C."/>
            <person name="Du R."/>
            <person name="Wang X."/>
            <person name="Sun T."/>
            <person name="Guo L."/>
            <person name="Liang H."/>
            <person name="Lu P."/>
            <person name="Wu Y."/>
            <person name="Zhang Z."/>
            <person name="Ro D.K."/>
            <person name="Shang Y."/>
            <person name="Huang S."/>
            <person name="Yan J."/>
        </authorList>
    </citation>
    <scope>NUCLEOTIDE SEQUENCE [LARGE SCALE GENOMIC DNA]</scope>
    <source>
        <strain evidence="2">Ta-2019</strain>
    </source>
</reference>
<feature type="domain" description="Molybdenum cofactor sulfurase middle" evidence="1">
    <location>
        <begin position="22"/>
        <end position="82"/>
    </location>
</feature>
<evidence type="ECO:0000259" key="1">
    <source>
        <dbReference type="Pfam" id="PF03476"/>
    </source>
</evidence>
<feature type="non-terminal residue" evidence="2">
    <location>
        <position position="1"/>
    </location>
</feature>
<dbReference type="SUPFAM" id="SSF141673">
    <property type="entry name" value="MOSC N-terminal domain-like"/>
    <property type="match status" value="1"/>
</dbReference>
<evidence type="ECO:0000313" key="3">
    <source>
        <dbReference type="Proteomes" id="UP000824469"/>
    </source>
</evidence>
<accession>A0AA38G3X0</accession>
<evidence type="ECO:0000313" key="2">
    <source>
        <dbReference type="EMBL" id="KAH9315646.1"/>
    </source>
</evidence>
<proteinExistence type="predicted"/>
<dbReference type="EMBL" id="JAHRHJ020000005">
    <property type="protein sequence ID" value="KAH9315646.1"/>
    <property type="molecule type" value="Genomic_DNA"/>
</dbReference>
<sequence>MDKAGALIGSIFGKGVAEKDAAKVKAIFVYPIKACRGVSVPQACISSTGFRWDRQWLIVNSKCRAYTQRVEPTLALVELSLPMEALAEDWEPTADAFM</sequence>
<dbReference type="PANTHER" id="PTHR14237:SF19">
    <property type="entry name" value="MITOCHONDRIAL AMIDOXIME REDUCING COMPONENT 1"/>
    <property type="match status" value="1"/>
</dbReference>
<organism evidence="2 3">
    <name type="scientific">Taxus chinensis</name>
    <name type="common">Chinese yew</name>
    <name type="synonym">Taxus wallichiana var. chinensis</name>
    <dbReference type="NCBI Taxonomy" id="29808"/>
    <lineage>
        <taxon>Eukaryota</taxon>
        <taxon>Viridiplantae</taxon>
        <taxon>Streptophyta</taxon>
        <taxon>Embryophyta</taxon>
        <taxon>Tracheophyta</taxon>
        <taxon>Spermatophyta</taxon>
        <taxon>Pinopsida</taxon>
        <taxon>Pinidae</taxon>
        <taxon>Conifers II</taxon>
        <taxon>Cupressales</taxon>
        <taxon>Taxaceae</taxon>
        <taxon>Taxus</taxon>
    </lineage>
</organism>
<keyword evidence="3" id="KW-1185">Reference proteome</keyword>
<dbReference type="OMA" id="EGTTRQG"/>
<protein>
    <recommendedName>
        <fullName evidence="1">Molybdenum cofactor sulfurase middle domain-containing protein</fullName>
    </recommendedName>
</protein>
<name>A0AA38G3X0_TAXCH</name>
<comment type="caution">
    <text evidence="2">The sequence shown here is derived from an EMBL/GenBank/DDBJ whole genome shotgun (WGS) entry which is preliminary data.</text>
</comment>